<sequence>MRLKTSSQAGGARLPLMVRDLWKNPTFGDRIITNPSSAALSSKVQDSPAKDPGLQMACADVETGRFKLEASAVVFSLIEVEGCGEEAIGSAAPDKALVTRR</sequence>
<evidence type="ECO:0000313" key="1">
    <source>
        <dbReference type="EMBL" id="MBA4625529.1"/>
    </source>
</evidence>
<reference evidence="1" key="2">
    <citation type="submission" date="2020-07" db="EMBL/GenBank/DDBJ databases">
        <authorList>
            <person name="Vera ALvarez R."/>
            <person name="Arias-Moreno D.M."/>
            <person name="Jimenez-Jacinto V."/>
            <person name="Jimenez-Bremont J.F."/>
            <person name="Swaminathan K."/>
            <person name="Moose S.P."/>
            <person name="Guerrero-Gonzalez M.L."/>
            <person name="Marino-Ramirez L."/>
            <person name="Landsman D."/>
            <person name="Rodriguez-Kessler M."/>
            <person name="Delgado-Sanchez P."/>
        </authorList>
    </citation>
    <scope>NUCLEOTIDE SEQUENCE</scope>
    <source>
        <tissue evidence="1">Cladode</tissue>
    </source>
</reference>
<organism evidence="1">
    <name type="scientific">Opuntia streptacantha</name>
    <name type="common">Prickly pear cactus</name>
    <name type="synonym">Opuntia cardona</name>
    <dbReference type="NCBI Taxonomy" id="393608"/>
    <lineage>
        <taxon>Eukaryota</taxon>
        <taxon>Viridiplantae</taxon>
        <taxon>Streptophyta</taxon>
        <taxon>Embryophyta</taxon>
        <taxon>Tracheophyta</taxon>
        <taxon>Spermatophyta</taxon>
        <taxon>Magnoliopsida</taxon>
        <taxon>eudicotyledons</taxon>
        <taxon>Gunneridae</taxon>
        <taxon>Pentapetalae</taxon>
        <taxon>Caryophyllales</taxon>
        <taxon>Cactineae</taxon>
        <taxon>Cactaceae</taxon>
        <taxon>Opuntioideae</taxon>
        <taxon>Opuntia</taxon>
    </lineage>
</organism>
<proteinExistence type="predicted"/>
<reference evidence="1" key="1">
    <citation type="journal article" date="2013" name="J. Plant Res.">
        <title>Effect of fungi and light on seed germination of three Opuntia species from semiarid lands of central Mexico.</title>
        <authorList>
            <person name="Delgado-Sanchez P."/>
            <person name="Jimenez-Bremont J.F."/>
            <person name="Guerrero-Gonzalez Mde L."/>
            <person name="Flores J."/>
        </authorList>
    </citation>
    <scope>NUCLEOTIDE SEQUENCE</scope>
    <source>
        <tissue evidence="1">Cladode</tissue>
    </source>
</reference>
<dbReference type="EMBL" id="GISG01052570">
    <property type="protein sequence ID" value="MBA4625529.1"/>
    <property type="molecule type" value="Transcribed_RNA"/>
</dbReference>
<protein>
    <submittedName>
        <fullName evidence="1">Uncharacterized protein</fullName>
    </submittedName>
</protein>
<dbReference type="AlphaFoldDB" id="A0A7C9D0E0"/>
<dbReference type="EMBL" id="GISG01052565">
    <property type="protein sequence ID" value="MBA4625525.1"/>
    <property type="molecule type" value="Transcribed_RNA"/>
</dbReference>
<name>A0A7C9D0E0_OPUST</name>
<accession>A0A7C9D0E0</accession>